<name>A0A450X6C9_9GAMM</name>
<reference evidence="1" key="1">
    <citation type="submission" date="2019-02" db="EMBL/GenBank/DDBJ databases">
        <authorList>
            <person name="Gruber-Vodicka R. H."/>
            <person name="Seah K. B. B."/>
        </authorList>
    </citation>
    <scope>NUCLEOTIDE SEQUENCE</scope>
    <source>
        <strain evidence="1">BECK_BZ197</strain>
    </source>
</reference>
<dbReference type="EMBL" id="CAADFO010000010">
    <property type="protein sequence ID" value="VFK24849.1"/>
    <property type="molecule type" value="Genomic_DNA"/>
</dbReference>
<dbReference type="AlphaFoldDB" id="A0A450X6C9"/>
<organism evidence="1">
    <name type="scientific">Candidatus Kentrum sp. MB</name>
    <dbReference type="NCBI Taxonomy" id="2138164"/>
    <lineage>
        <taxon>Bacteria</taxon>
        <taxon>Pseudomonadati</taxon>
        <taxon>Pseudomonadota</taxon>
        <taxon>Gammaproteobacteria</taxon>
        <taxon>Candidatus Kentrum</taxon>
    </lineage>
</organism>
<accession>A0A450X6C9</accession>
<sequence length="65" mass="7776">MIEETEIVRDTRRIRSDISERFGNDFNRYIDFLQTKKLTTSIEKNFEFHDVKIKDAKQAAQPNAR</sequence>
<protein>
    <submittedName>
        <fullName evidence="1">Uncharacterized protein</fullName>
    </submittedName>
</protein>
<proteinExistence type="predicted"/>
<evidence type="ECO:0000313" key="1">
    <source>
        <dbReference type="EMBL" id="VFK24849.1"/>
    </source>
</evidence>
<gene>
    <name evidence="1" type="ORF">BECKMB1821G_GA0114241_101012</name>
</gene>